<dbReference type="SUPFAM" id="SSF51011">
    <property type="entry name" value="Glycosyl hydrolase domain"/>
    <property type="match status" value="1"/>
</dbReference>
<dbReference type="InterPro" id="IPR000322">
    <property type="entry name" value="Glyco_hydro_31_TIM"/>
</dbReference>
<dbReference type="InterPro" id="IPR013780">
    <property type="entry name" value="Glyco_hydro_b"/>
</dbReference>
<dbReference type="Gene3D" id="3.20.20.80">
    <property type="entry name" value="Glycosidases"/>
    <property type="match status" value="1"/>
</dbReference>
<dbReference type="PANTHER" id="PTHR43863">
    <property type="entry name" value="HYDROLASE, PUTATIVE (AFU_ORTHOLOGUE AFUA_1G03140)-RELATED"/>
    <property type="match status" value="1"/>
</dbReference>
<dbReference type="Gene3D" id="2.60.40.1180">
    <property type="entry name" value="Golgi alpha-mannosidase II"/>
    <property type="match status" value="2"/>
</dbReference>
<organism evidence="7 8">
    <name type="scientific">Cohnella cholangitidis</name>
    <dbReference type="NCBI Taxonomy" id="2598458"/>
    <lineage>
        <taxon>Bacteria</taxon>
        <taxon>Bacillati</taxon>
        <taxon>Bacillota</taxon>
        <taxon>Bacilli</taxon>
        <taxon>Bacillales</taxon>
        <taxon>Paenibacillaceae</taxon>
        <taxon>Cohnella</taxon>
    </lineage>
</organism>
<comment type="similarity">
    <text evidence="1 2">Belongs to the glycosyl hydrolase 31 family.</text>
</comment>
<name>A0A7G5BYH1_9BACL</name>
<dbReference type="AlphaFoldDB" id="A0A7G5BYH1"/>
<feature type="compositionally biased region" description="Basic and acidic residues" evidence="3">
    <location>
        <begin position="1"/>
        <end position="16"/>
    </location>
</feature>
<protein>
    <submittedName>
        <fullName evidence="7">Glycoside hydrolase family 31 protein</fullName>
    </submittedName>
</protein>
<feature type="domain" description="DUF5110" evidence="5">
    <location>
        <begin position="411"/>
        <end position="478"/>
    </location>
</feature>
<accession>A0A7G5BYH1</accession>
<dbReference type="SUPFAM" id="SSF51445">
    <property type="entry name" value="(Trans)glycosidases"/>
    <property type="match status" value="1"/>
</dbReference>
<evidence type="ECO:0000256" key="1">
    <source>
        <dbReference type="ARBA" id="ARBA00007806"/>
    </source>
</evidence>
<dbReference type="Pfam" id="PF01055">
    <property type="entry name" value="Glyco_hydro_31_2nd"/>
    <property type="match status" value="1"/>
</dbReference>
<keyword evidence="2" id="KW-0326">Glycosidase</keyword>
<dbReference type="InterPro" id="IPR048395">
    <property type="entry name" value="Glyco_hydro_31_C"/>
</dbReference>
<dbReference type="Proteomes" id="UP000515679">
    <property type="component" value="Chromosome"/>
</dbReference>
<dbReference type="EMBL" id="CP041969">
    <property type="protein sequence ID" value="QMV42005.1"/>
    <property type="molecule type" value="Genomic_DNA"/>
</dbReference>
<dbReference type="PANTHER" id="PTHR43863:SF2">
    <property type="entry name" value="MALTASE-GLUCOAMYLASE"/>
    <property type="match status" value="1"/>
</dbReference>
<dbReference type="InterPro" id="IPR017853">
    <property type="entry name" value="GH"/>
</dbReference>
<keyword evidence="8" id="KW-1185">Reference proteome</keyword>
<feature type="region of interest" description="Disordered" evidence="3">
    <location>
        <begin position="1"/>
        <end position="25"/>
    </location>
</feature>
<keyword evidence="2 7" id="KW-0378">Hydrolase</keyword>
<evidence type="ECO:0000313" key="7">
    <source>
        <dbReference type="EMBL" id="QMV42005.1"/>
    </source>
</evidence>
<dbReference type="KEGG" id="cchl:FPL14_12980"/>
<dbReference type="GO" id="GO:0005975">
    <property type="term" value="P:carbohydrate metabolic process"/>
    <property type="evidence" value="ECO:0007669"/>
    <property type="project" value="InterPro"/>
</dbReference>
<dbReference type="Pfam" id="PF17137">
    <property type="entry name" value="DUF5110"/>
    <property type="match status" value="1"/>
</dbReference>
<dbReference type="InterPro" id="IPR033403">
    <property type="entry name" value="DUF5110"/>
</dbReference>
<sequence length="534" mass="61016">MVDGLHEQRVGNRREGTAAACQHLPGETNSDRRFTLDFDWKAWSQDNYGEFRWNEEKFPSGASGQLKRKMDQAGIKLTGIFKPRLHVDTEQGRYATEHGFWWPGKKVYLDYFSGLPVNDLDFGSEEVRKWYYEHTKQAFDTGIVGYWNDEADEGYTTMQFINMQKGLYEGQRSNTEQRVWSINRNYYLGAQKYAYGLWSGDINSGFDTMASQRERMLSSINVGQFKWGMDTGGFHGNPEPDNYARWMQFSAFTPIFRVHAKMDEQRQPWVFGDKAEAAAKAAIELRYRLLPYIYSYERNAYETGIGLVRPLVFDYPQDPQVENNVDSWMFGDWLLVSPVVNGEEATKSIYLPQGTWIDYADGSVHEGGQSVPHKVDLDNWSDIPLFIKKGAIIPTQPVMNYVGEKKVELVTLDVFPDVTETSFNYYDDDGSSYGYENGQYFKQRLSLQDKDGESVFAASSVEGNFVPDVRDYLVKLHGRAGRSVTVNGKASAETKNLDTLVSQSGEEWSRGTDQYGDVTYIKIKSGAERNVIVK</sequence>
<gene>
    <name evidence="7" type="ORF">FPL14_12980</name>
</gene>
<dbReference type="GO" id="GO:0004553">
    <property type="term" value="F:hydrolase activity, hydrolyzing O-glycosyl compounds"/>
    <property type="evidence" value="ECO:0007669"/>
    <property type="project" value="InterPro"/>
</dbReference>
<evidence type="ECO:0000313" key="8">
    <source>
        <dbReference type="Proteomes" id="UP000515679"/>
    </source>
</evidence>
<feature type="domain" description="Glycoside hydrolase family 31 TIM barrel" evidence="4">
    <location>
        <begin position="37"/>
        <end position="295"/>
    </location>
</feature>
<proteinExistence type="inferred from homology"/>
<feature type="domain" description="Glycosyl hydrolase family 31 C-terminal" evidence="6">
    <location>
        <begin position="306"/>
        <end position="393"/>
    </location>
</feature>
<evidence type="ECO:0000259" key="4">
    <source>
        <dbReference type="Pfam" id="PF01055"/>
    </source>
</evidence>
<reference evidence="7 8" key="1">
    <citation type="submission" date="2019-07" db="EMBL/GenBank/DDBJ databases">
        <authorList>
            <person name="Kim J.K."/>
            <person name="Cheong H.-M."/>
            <person name="Choi Y."/>
            <person name="Hwang K.J."/>
            <person name="Lee S."/>
            <person name="Choi C."/>
        </authorList>
    </citation>
    <scope>NUCLEOTIDE SEQUENCE [LARGE SCALE GENOMIC DNA]</scope>
    <source>
        <strain evidence="7 8">KS 22</strain>
    </source>
</reference>
<evidence type="ECO:0000256" key="3">
    <source>
        <dbReference type="SAM" id="MobiDB-lite"/>
    </source>
</evidence>
<evidence type="ECO:0000256" key="2">
    <source>
        <dbReference type="RuleBase" id="RU361185"/>
    </source>
</evidence>
<evidence type="ECO:0000259" key="6">
    <source>
        <dbReference type="Pfam" id="PF21365"/>
    </source>
</evidence>
<evidence type="ECO:0000259" key="5">
    <source>
        <dbReference type="Pfam" id="PF17137"/>
    </source>
</evidence>
<dbReference type="InterPro" id="IPR051816">
    <property type="entry name" value="Glycosyl_Hydrolase_31"/>
</dbReference>
<dbReference type="Pfam" id="PF21365">
    <property type="entry name" value="Glyco_hydro_31_3rd"/>
    <property type="match status" value="1"/>
</dbReference>